<name>A0A0N0BHU3_9HYME</name>
<sequence length="69" mass="8285">MIEKITPGNVIVTMFVGWFLYTMTFDYRRYRFSFLQPTFPATTRSRQIELAKLGKVYQYGEHLSKSMYE</sequence>
<protein>
    <submittedName>
        <fullName evidence="2">Uncharacterized protein</fullName>
    </submittedName>
</protein>
<keyword evidence="1" id="KW-1133">Transmembrane helix</keyword>
<feature type="transmembrane region" description="Helical" evidence="1">
    <location>
        <begin position="6"/>
        <end position="25"/>
    </location>
</feature>
<gene>
    <name evidence="2" type="ORF">WN51_11099</name>
</gene>
<keyword evidence="1" id="KW-0472">Membrane</keyword>
<evidence type="ECO:0000313" key="2">
    <source>
        <dbReference type="EMBL" id="KOX76742.1"/>
    </source>
</evidence>
<proteinExistence type="predicted"/>
<dbReference type="OrthoDB" id="10374608at2759"/>
<keyword evidence="3" id="KW-1185">Reference proteome</keyword>
<dbReference type="Proteomes" id="UP000053105">
    <property type="component" value="Unassembled WGS sequence"/>
</dbReference>
<reference evidence="2 3" key="1">
    <citation type="submission" date="2015-07" db="EMBL/GenBank/DDBJ databases">
        <title>The genome of Melipona quadrifasciata.</title>
        <authorList>
            <person name="Pan H."/>
            <person name="Kapheim K."/>
        </authorList>
    </citation>
    <scope>NUCLEOTIDE SEQUENCE [LARGE SCALE GENOMIC DNA]</scope>
    <source>
        <strain evidence="2">0111107301</strain>
        <tissue evidence="2">Whole body</tissue>
    </source>
</reference>
<organism evidence="2 3">
    <name type="scientific">Melipona quadrifasciata</name>
    <dbReference type="NCBI Taxonomy" id="166423"/>
    <lineage>
        <taxon>Eukaryota</taxon>
        <taxon>Metazoa</taxon>
        <taxon>Ecdysozoa</taxon>
        <taxon>Arthropoda</taxon>
        <taxon>Hexapoda</taxon>
        <taxon>Insecta</taxon>
        <taxon>Pterygota</taxon>
        <taxon>Neoptera</taxon>
        <taxon>Endopterygota</taxon>
        <taxon>Hymenoptera</taxon>
        <taxon>Apocrita</taxon>
        <taxon>Aculeata</taxon>
        <taxon>Apoidea</taxon>
        <taxon>Anthophila</taxon>
        <taxon>Apidae</taxon>
        <taxon>Melipona</taxon>
    </lineage>
</organism>
<evidence type="ECO:0000313" key="3">
    <source>
        <dbReference type="Proteomes" id="UP000053105"/>
    </source>
</evidence>
<keyword evidence="1" id="KW-0812">Transmembrane</keyword>
<dbReference type="EMBL" id="KQ435742">
    <property type="protein sequence ID" value="KOX76742.1"/>
    <property type="molecule type" value="Genomic_DNA"/>
</dbReference>
<accession>A0A0N0BHU3</accession>
<evidence type="ECO:0000256" key="1">
    <source>
        <dbReference type="SAM" id="Phobius"/>
    </source>
</evidence>
<dbReference type="AlphaFoldDB" id="A0A0N0BHU3"/>